<comment type="similarity">
    <text evidence="1 2">Belongs to the small heat shock protein (HSP20) family.</text>
</comment>
<proteinExistence type="inferred from homology"/>
<dbReference type="Pfam" id="PF00011">
    <property type="entry name" value="HSP20"/>
    <property type="match status" value="1"/>
</dbReference>
<dbReference type="PANTHER" id="PTHR11527">
    <property type="entry name" value="HEAT-SHOCK PROTEIN 20 FAMILY MEMBER"/>
    <property type="match status" value="1"/>
</dbReference>
<sequence>MNLTTKKNGGLPSLMSDFFGASLFDRDIFGSESDLFPSRLGINIPTANVSETPKEFKLELAAPGLERKDFNVEVENHILRISAEKEEEKNEKDGGYSRREYSFNSFTRSFSLPENVKEGNIDAKYENGVLKVSIPKEKETPVKLVQKVSVS</sequence>
<dbReference type="Proteomes" id="UP001597112">
    <property type="component" value="Unassembled WGS sequence"/>
</dbReference>
<feature type="domain" description="SHSP" evidence="3">
    <location>
        <begin position="37"/>
        <end position="151"/>
    </location>
</feature>
<dbReference type="InterPro" id="IPR008978">
    <property type="entry name" value="HSP20-like_chaperone"/>
</dbReference>
<protein>
    <submittedName>
        <fullName evidence="4">Hsp20/alpha crystallin family protein</fullName>
    </submittedName>
</protein>
<evidence type="ECO:0000256" key="2">
    <source>
        <dbReference type="RuleBase" id="RU003616"/>
    </source>
</evidence>
<evidence type="ECO:0000259" key="3">
    <source>
        <dbReference type="PROSITE" id="PS01031"/>
    </source>
</evidence>
<accession>A0ABW3K489</accession>
<evidence type="ECO:0000313" key="5">
    <source>
        <dbReference type="Proteomes" id="UP001597112"/>
    </source>
</evidence>
<organism evidence="4 5">
    <name type="scientific">Ohtaekwangia kribbensis</name>
    <dbReference type="NCBI Taxonomy" id="688913"/>
    <lineage>
        <taxon>Bacteria</taxon>
        <taxon>Pseudomonadati</taxon>
        <taxon>Bacteroidota</taxon>
        <taxon>Cytophagia</taxon>
        <taxon>Cytophagales</taxon>
        <taxon>Fulvivirgaceae</taxon>
        <taxon>Ohtaekwangia</taxon>
    </lineage>
</organism>
<comment type="caution">
    <text evidence="4">The sequence shown here is derived from an EMBL/GenBank/DDBJ whole genome shotgun (WGS) entry which is preliminary data.</text>
</comment>
<name>A0ABW3K489_9BACT</name>
<dbReference type="Gene3D" id="2.60.40.790">
    <property type="match status" value="1"/>
</dbReference>
<dbReference type="EMBL" id="JBHTKA010000007">
    <property type="protein sequence ID" value="MFD1001072.1"/>
    <property type="molecule type" value="Genomic_DNA"/>
</dbReference>
<evidence type="ECO:0000256" key="1">
    <source>
        <dbReference type="PROSITE-ProRule" id="PRU00285"/>
    </source>
</evidence>
<dbReference type="InterPro" id="IPR031107">
    <property type="entry name" value="Small_HSP"/>
</dbReference>
<keyword evidence="5" id="KW-1185">Reference proteome</keyword>
<dbReference type="CDD" id="cd06464">
    <property type="entry name" value="ACD_sHsps-like"/>
    <property type="match status" value="1"/>
</dbReference>
<gene>
    <name evidence="4" type="ORF">ACFQ21_17225</name>
</gene>
<dbReference type="RefSeq" id="WP_377580523.1">
    <property type="nucleotide sequence ID" value="NZ_JBHTKA010000007.1"/>
</dbReference>
<evidence type="ECO:0000313" key="4">
    <source>
        <dbReference type="EMBL" id="MFD1001072.1"/>
    </source>
</evidence>
<dbReference type="PROSITE" id="PS01031">
    <property type="entry name" value="SHSP"/>
    <property type="match status" value="1"/>
</dbReference>
<reference evidence="5" key="1">
    <citation type="journal article" date="2019" name="Int. J. Syst. Evol. Microbiol.">
        <title>The Global Catalogue of Microorganisms (GCM) 10K type strain sequencing project: providing services to taxonomists for standard genome sequencing and annotation.</title>
        <authorList>
            <consortium name="The Broad Institute Genomics Platform"/>
            <consortium name="The Broad Institute Genome Sequencing Center for Infectious Disease"/>
            <person name="Wu L."/>
            <person name="Ma J."/>
        </authorList>
    </citation>
    <scope>NUCLEOTIDE SEQUENCE [LARGE SCALE GENOMIC DNA]</scope>
    <source>
        <strain evidence="5">CCUG 58938</strain>
    </source>
</reference>
<dbReference type="SUPFAM" id="SSF49764">
    <property type="entry name" value="HSP20-like chaperones"/>
    <property type="match status" value="1"/>
</dbReference>
<dbReference type="InterPro" id="IPR002068">
    <property type="entry name" value="A-crystallin/Hsp20_dom"/>
</dbReference>